<proteinExistence type="inferred from homology"/>
<dbReference type="InterPro" id="IPR011856">
    <property type="entry name" value="tRNA_endonuc-like_dom_sf"/>
</dbReference>
<comment type="similarity">
    <text evidence="1 2">Belongs to the UPF0102 family.</text>
</comment>
<name>A0A2H3KZ72_9CHLR</name>
<protein>
    <recommendedName>
        <fullName evidence="2">UPF0102 protein A9Q02_04165</fullName>
    </recommendedName>
</protein>
<reference evidence="3 4" key="1">
    <citation type="submission" date="2016-05" db="EMBL/GenBank/DDBJ databases">
        <authorList>
            <person name="Lavstsen T."/>
            <person name="Jespersen J.S."/>
        </authorList>
    </citation>
    <scope>NUCLEOTIDE SEQUENCE [LARGE SCALE GENOMIC DNA]</scope>
    <source>
        <strain evidence="3 4">B7-9</strain>
    </source>
</reference>
<dbReference type="Gene3D" id="3.40.1350.10">
    <property type="match status" value="1"/>
</dbReference>
<organism evidence="3 4">
    <name type="scientific">Candidatus Chloroploca asiatica</name>
    <dbReference type="NCBI Taxonomy" id="1506545"/>
    <lineage>
        <taxon>Bacteria</taxon>
        <taxon>Bacillati</taxon>
        <taxon>Chloroflexota</taxon>
        <taxon>Chloroflexia</taxon>
        <taxon>Chloroflexales</taxon>
        <taxon>Chloroflexineae</taxon>
        <taxon>Oscillochloridaceae</taxon>
        <taxon>Candidatus Chloroploca</taxon>
    </lineage>
</organism>
<dbReference type="InterPro" id="IPR003509">
    <property type="entry name" value="UPF0102_YraN-like"/>
</dbReference>
<evidence type="ECO:0000313" key="4">
    <source>
        <dbReference type="Proteomes" id="UP000220922"/>
    </source>
</evidence>
<evidence type="ECO:0000256" key="2">
    <source>
        <dbReference type="HAMAP-Rule" id="MF_00048"/>
    </source>
</evidence>
<dbReference type="Proteomes" id="UP000220922">
    <property type="component" value="Unassembled WGS sequence"/>
</dbReference>
<dbReference type="GO" id="GO:0003676">
    <property type="term" value="F:nucleic acid binding"/>
    <property type="evidence" value="ECO:0007669"/>
    <property type="project" value="InterPro"/>
</dbReference>
<dbReference type="SUPFAM" id="SSF52980">
    <property type="entry name" value="Restriction endonuclease-like"/>
    <property type="match status" value="1"/>
</dbReference>
<evidence type="ECO:0000313" key="3">
    <source>
        <dbReference type="EMBL" id="PDV97656.1"/>
    </source>
</evidence>
<dbReference type="EMBL" id="LYXE01000127">
    <property type="protein sequence ID" value="PDV97656.1"/>
    <property type="molecule type" value="Genomic_DNA"/>
</dbReference>
<keyword evidence="4" id="KW-1185">Reference proteome</keyword>
<dbReference type="OrthoDB" id="9802516at2"/>
<dbReference type="PANTHER" id="PTHR34039:SF1">
    <property type="entry name" value="UPF0102 PROTEIN YRAN"/>
    <property type="match status" value="1"/>
</dbReference>
<dbReference type="NCBIfam" id="NF009154">
    <property type="entry name" value="PRK12497.3-3"/>
    <property type="match status" value="1"/>
</dbReference>
<dbReference type="PANTHER" id="PTHR34039">
    <property type="entry name" value="UPF0102 PROTEIN YRAN"/>
    <property type="match status" value="1"/>
</dbReference>
<dbReference type="HAMAP" id="MF_00048">
    <property type="entry name" value="UPF0102"/>
    <property type="match status" value="1"/>
</dbReference>
<dbReference type="RefSeq" id="WP_097654283.1">
    <property type="nucleotide sequence ID" value="NZ_LYXE01000127.1"/>
</dbReference>
<accession>A0A2H3KZ72</accession>
<comment type="caution">
    <text evidence="3">The sequence shown here is derived from an EMBL/GenBank/DDBJ whole genome shotgun (WGS) entry which is preliminary data.</text>
</comment>
<dbReference type="CDD" id="cd20736">
    <property type="entry name" value="PoNe_Nuclease"/>
    <property type="match status" value="1"/>
</dbReference>
<dbReference type="InterPro" id="IPR011335">
    <property type="entry name" value="Restrct_endonuc-II-like"/>
</dbReference>
<gene>
    <name evidence="3" type="ORF">A9Q02_04165</name>
</gene>
<evidence type="ECO:0000256" key="1">
    <source>
        <dbReference type="ARBA" id="ARBA00006738"/>
    </source>
</evidence>
<sequence length="124" mass="13705">MPLANHDLGRFGEAAAAAHLRRAGYVIVGRNWRCPLGELDLVARKGDQLLFVEVKTRHVGAWLPEDALGPAKARRLVQLAYTYLTELQLPLDSPWRIDLIAIELDASGRICRLDHIEGAVEGEG</sequence>
<dbReference type="Pfam" id="PF02021">
    <property type="entry name" value="UPF0102"/>
    <property type="match status" value="1"/>
</dbReference>
<dbReference type="AlphaFoldDB" id="A0A2H3KZ72"/>